<proteinExistence type="predicted"/>
<sequence length="66" mass="7005">MATSLNNLIVSSLNDEEPIMIGGDDEEINARTSLCVDKDKVLEGFLTRSTSAEGGGGFNTTITNQI</sequence>
<dbReference type="AlphaFoldDB" id="B9T3M5"/>
<gene>
    <name evidence="1" type="ORF">RCOM_0178590</name>
</gene>
<dbReference type="EMBL" id="EQ974426">
    <property type="protein sequence ID" value="EEF29551.1"/>
    <property type="molecule type" value="Genomic_DNA"/>
</dbReference>
<evidence type="ECO:0000313" key="2">
    <source>
        <dbReference type="Proteomes" id="UP000008311"/>
    </source>
</evidence>
<keyword evidence="2" id="KW-1185">Reference proteome</keyword>
<dbReference type="Proteomes" id="UP000008311">
    <property type="component" value="Unassembled WGS sequence"/>
</dbReference>
<name>B9T3M5_RICCO</name>
<protein>
    <submittedName>
        <fullName evidence="1">Uncharacterized protein</fullName>
    </submittedName>
</protein>
<evidence type="ECO:0000313" key="1">
    <source>
        <dbReference type="EMBL" id="EEF29551.1"/>
    </source>
</evidence>
<dbReference type="InParanoid" id="B9T3M5"/>
<accession>B9T3M5</accession>
<reference evidence="2" key="1">
    <citation type="journal article" date="2010" name="Nat. Biotechnol.">
        <title>Draft genome sequence of the oilseed species Ricinus communis.</title>
        <authorList>
            <person name="Chan A.P."/>
            <person name="Crabtree J."/>
            <person name="Zhao Q."/>
            <person name="Lorenzi H."/>
            <person name="Orvis J."/>
            <person name="Puiu D."/>
            <person name="Melake-Berhan A."/>
            <person name="Jones K.M."/>
            <person name="Redman J."/>
            <person name="Chen G."/>
            <person name="Cahoon E.B."/>
            <person name="Gedil M."/>
            <person name="Stanke M."/>
            <person name="Haas B.J."/>
            <person name="Wortman J.R."/>
            <person name="Fraser-Liggett C.M."/>
            <person name="Ravel J."/>
            <person name="Rabinowicz P.D."/>
        </authorList>
    </citation>
    <scope>NUCLEOTIDE SEQUENCE [LARGE SCALE GENOMIC DNA]</scope>
    <source>
        <strain evidence="2">cv. Hale</strain>
    </source>
</reference>
<organism evidence="1 2">
    <name type="scientific">Ricinus communis</name>
    <name type="common">Castor bean</name>
    <dbReference type="NCBI Taxonomy" id="3988"/>
    <lineage>
        <taxon>Eukaryota</taxon>
        <taxon>Viridiplantae</taxon>
        <taxon>Streptophyta</taxon>
        <taxon>Embryophyta</taxon>
        <taxon>Tracheophyta</taxon>
        <taxon>Spermatophyta</taxon>
        <taxon>Magnoliopsida</taxon>
        <taxon>eudicotyledons</taxon>
        <taxon>Gunneridae</taxon>
        <taxon>Pentapetalae</taxon>
        <taxon>rosids</taxon>
        <taxon>fabids</taxon>
        <taxon>Malpighiales</taxon>
        <taxon>Euphorbiaceae</taxon>
        <taxon>Acalyphoideae</taxon>
        <taxon>Acalypheae</taxon>
        <taxon>Ricinus</taxon>
    </lineage>
</organism>